<dbReference type="InterPro" id="IPR008457">
    <property type="entry name" value="Cu-R_CopD_dom"/>
</dbReference>
<name>A0A853C1U1_9ACTN</name>
<evidence type="ECO:0000259" key="12">
    <source>
        <dbReference type="Pfam" id="PF05425"/>
    </source>
</evidence>
<dbReference type="InterPro" id="IPR032694">
    <property type="entry name" value="CopC/D"/>
</dbReference>
<feature type="transmembrane region" description="Helical" evidence="9">
    <location>
        <begin position="258"/>
        <end position="277"/>
    </location>
</feature>
<dbReference type="AlphaFoldDB" id="A0A853C1U1"/>
<dbReference type="InterPro" id="IPR014755">
    <property type="entry name" value="Cu-Rt/internalin_Ig-like"/>
</dbReference>
<keyword evidence="7" id="KW-0186">Copper</keyword>
<reference evidence="13 14" key="1">
    <citation type="submission" date="2020-07" db="EMBL/GenBank/DDBJ databases">
        <title>Sequencing the genomes of 1000 actinobacteria strains.</title>
        <authorList>
            <person name="Klenk H.-P."/>
        </authorList>
    </citation>
    <scope>NUCLEOTIDE SEQUENCE [LARGE SCALE GENOMIC DNA]</scope>
    <source>
        <strain evidence="13 14">DSM 103833</strain>
    </source>
</reference>
<feature type="chain" id="PRO_5032698348" evidence="10">
    <location>
        <begin position="28"/>
        <end position="549"/>
    </location>
</feature>
<accession>A0A853C1U1</accession>
<dbReference type="RefSeq" id="WP_179667138.1">
    <property type="nucleotide sequence ID" value="NZ_JACCFP010000001.1"/>
</dbReference>
<proteinExistence type="predicted"/>
<evidence type="ECO:0000256" key="9">
    <source>
        <dbReference type="SAM" id="Phobius"/>
    </source>
</evidence>
<dbReference type="Gene3D" id="2.60.40.1220">
    <property type="match status" value="1"/>
</dbReference>
<evidence type="ECO:0000256" key="3">
    <source>
        <dbReference type="ARBA" id="ARBA00022692"/>
    </source>
</evidence>
<feature type="domain" description="Copper resistance protein D" evidence="12">
    <location>
        <begin position="323"/>
        <end position="428"/>
    </location>
</feature>
<keyword evidence="3 9" id="KW-0812">Transmembrane</keyword>
<evidence type="ECO:0000256" key="4">
    <source>
        <dbReference type="ARBA" id="ARBA00022723"/>
    </source>
</evidence>
<dbReference type="GO" id="GO:0005886">
    <property type="term" value="C:plasma membrane"/>
    <property type="evidence" value="ECO:0007669"/>
    <property type="project" value="UniProtKB-SubCell"/>
</dbReference>
<evidence type="ECO:0000256" key="6">
    <source>
        <dbReference type="ARBA" id="ARBA00022989"/>
    </source>
</evidence>
<feature type="signal peptide" evidence="10">
    <location>
        <begin position="1"/>
        <end position="27"/>
    </location>
</feature>
<keyword evidence="14" id="KW-1185">Reference proteome</keyword>
<dbReference type="PANTHER" id="PTHR34820">
    <property type="entry name" value="INNER MEMBRANE PROTEIN YEBZ"/>
    <property type="match status" value="1"/>
</dbReference>
<evidence type="ECO:0000256" key="2">
    <source>
        <dbReference type="ARBA" id="ARBA00022475"/>
    </source>
</evidence>
<organism evidence="13 14">
    <name type="scientific">Nocardioides thalensis</name>
    <dbReference type="NCBI Taxonomy" id="1914755"/>
    <lineage>
        <taxon>Bacteria</taxon>
        <taxon>Bacillati</taxon>
        <taxon>Actinomycetota</taxon>
        <taxon>Actinomycetes</taxon>
        <taxon>Propionibacteriales</taxon>
        <taxon>Nocardioidaceae</taxon>
        <taxon>Nocardioides</taxon>
    </lineage>
</organism>
<keyword evidence="4" id="KW-0479">Metal-binding</keyword>
<protein>
    <submittedName>
        <fullName evidence="13">Copper transport protein</fullName>
    </submittedName>
</protein>
<feature type="transmembrane region" description="Helical" evidence="9">
    <location>
        <begin position="328"/>
        <end position="350"/>
    </location>
</feature>
<keyword evidence="6 9" id="KW-1133">Transmembrane helix</keyword>
<dbReference type="Proteomes" id="UP000530424">
    <property type="component" value="Unassembled WGS sequence"/>
</dbReference>
<dbReference type="GO" id="GO:0046688">
    <property type="term" value="P:response to copper ion"/>
    <property type="evidence" value="ECO:0007669"/>
    <property type="project" value="InterPro"/>
</dbReference>
<feature type="domain" description="CopC" evidence="11">
    <location>
        <begin position="28"/>
        <end position="120"/>
    </location>
</feature>
<keyword evidence="2" id="KW-1003">Cell membrane</keyword>
<dbReference type="Pfam" id="PF04234">
    <property type="entry name" value="CopC"/>
    <property type="match status" value="1"/>
</dbReference>
<gene>
    <name evidence="13" type="ORF">HNR19_001266</name>
</gene>
<keyword evidence="5 10" id="KW-0732">Signal</keyword>
<comment type="caution">
    <text evidence="13">The sequence shown here is derived from an EMBL/GenBank/DDBJ whole genome shotgun (WGS) entry which is preliminary data.</text>
</comment>
<feature type="transmembrane region" description="Helical" evidence="9">
    <location>
        <begin position="297"/>
        <end position="316"/>
    </location>
</feature>
<dbReference type="PANTHER" id="PTHR34820:SF4">
    <property type="entry name" value="INNER MEMBRANE PROTEIN YEBZ"/>
    <property type="match status" value="1"/>
</dbReference>
<dbReference type="InterPro" id="IPR007348">
    <property type="entry name" value="CopC_dom"/>
</dbReference>
<feature type="transmembrane region" description="Helical" evidence="9">
    <location>
        <begin position="362"/>
        <end position="385"/>
    </location>
</feature>
<evidence type="ECO:0000256" key="8">
    <source>
        <dbReference type="ARBA" id="ARBA00023136"/>
    </source>
</evidence>
<keyword evidence="8 9" id="KW-0472">Membrane</keyword>
<comment type="subcellular location">
    <subcellularLocation>
        <location evidence="1">Cell membrane</location>
        <topology evidence="1">Multi-pass membrane protein</topology>
    </subcellularLocation>
</comment>
<dbReference type="GO" id="GO:0006825">
    <property type="term" value="P:copper ion transport"/>
    <property type="evidence" value="ECO:0007669"/>
    <property type="project" value="InterPro"/>
</dbReference>
<evidence type="ECO:0000259" key="11">
    <source>
        <dbReference type="Pfam" id="PF04234"/>
    </source>
</evidence>
<feature type="transmembrane region" description="Helical" evidence="9">
    <location>
        <begin position="150"/>
        <end position="171"/>
    </location>
</feature>
<dbReference type="Pfam" id="PF05425">
    <property type="entry name" value="CopD"/>
    <property type="match status" value="1"/>
</dbReference>
<dbReference type="GO" id="GO:0042597">
    <property type="term" value="C:periplasmic space"/>
    <property type="evidence" value="ECO:0007669"/>
    <property type="project" value="InterPro"/>
</dbReference>
<evidence type="ECO:0000256" key="5">
    <source>
        <dbReference type="ARBA" id="ARBA00022729"/>
    </source>
</evidence>
<evidence type="ECO:0000256" key="1">
    <source>
        <dbReference type="ARBA" id="ARBA00004651"/>
    </source>
</evidence>
<evidence type="ECO:0000313" key="13">
    <source>
        <dbReference type="EMBL" id="NYJ00568.1"/>
    </source>
</evidence>
<dbReference type="InterPro" id="IPR014756">
    <property type="entry name" value="Ig_E-set"/>
</dbReference>
<evidence type="ECO:0000313" key="14">
    <source>
        <dbReference type="Proteomes" id="UP000530424"/>
    </source>
</evidence>
<feature type="transmembrane region" description="Helical" evidence="9">
    <location>
        <begin position="406"/>
        <end position="428"/>
    </location>
</feature>
<feature type="transmembrane region" description="Helical" evidence="9">
    <location>
        <begin position="183"/>
        <end position="205"/>
    </location>
</feature>
<dbReference type="EMBL" id="JACCFP010000001">
    <property type="protein sequence ID" value="NYJ00568.1"/>
    <property type="molecule type" value="Genomic_DNA"/>
</dbReference>
<evidence type="ECO:0000256" key="7">
    <source>
        <dbReference type="ARBA" id="ARBA00023008"/>
    </source>
</evidence>
<feature type="transmembrane region" description="Helical" evidence="9">
    <location>
        <begin position="225"/>
        <end position="246"/>
    </location>
</feature>
<dbReference type="GO" id="GO:0005507">
    <property type="term" value="F:copper ion binding"/>
    <property type="evidence" value="ECO:0007669"/>
    <property type="project" value="InterPro"/>
</dbReference>
<evidence type="ECO:0000256" key="10">
    <source>
        <dbReference type="SAM" id="SignalP"/>
    </source>
</evidence>
<sequence length="549" mass="55891">MRAPARLLAAVLLAVLAVGGTAAPASAHATLVSTDPADGAVLPEAPGEVTFTFDESVSLVADGLLVYDAAGEPVEAEASARDAVVTADLPDGLDDGTYVVTWRVVSSDGHPIAGSLTFHVGEPSASVQPPQTPTADDGGGLRTTIAIVQALGYLGLLVAAGLVVFLGWTARGIRLREVVRRRLLLVLRFGAALAVAAAALGVPLAGAYQQGIGLRGLGDAASYDMALVGDQVTVLVLQLAGLGLAVAMTARERATPSLVGDLGAAVAVWSPALVGHTRAYEPVSLLVVTDALHLSAAAVWLGGLVGLVLTLASFGGRAHEAARLVSRFSTVAAGLLAALVVSGVLMAWRILGSWSGLVDTTYGRLLLVKLGIAVVVVAVAAWNRLRLVPAVAAGGTHERGKRASALVRRAVAVEAVLLVALLGVTGFLTGRPPAGDASAPPATADTGVVTGTADDLRVLALLDDAAGRQRRLSIQVQDRTGEPVDLPAPPEVSLRNAEVDLGPVRVVPVASGTYVAAVAFPAPGEWEVQVSLRVGEFENPVTTVTVEVE</sequence>
<dbReference type="SUPFAM" id="SSF81296">
    <property type="entry name" value="E set domains"/>
    <property type="match status" value="1"/>
</dbReference>